<dbReference type="InterPro" id="IPR003593">
    <property type="entry name" value="AAA+_ATPase"/>
</dbReference>
<dbReference type="GO" id="GO:0016887">
    <property type="term" value="F:ATP hydrolysis activity"/>
    <property type="evidence" value="ECO:0007669"/>
    <property type="project" value="InterPro"/>
</dbReference>
<dbReference type="EMBL" id="QSJS01000008">
    <property type="protein sequence ID" value="RHD94705.1"/>
    <property type="molecule type" value="Genomic_DNA"/>
</dbReference>
<name>A0A414HYZ2_9FIRM</name>
<evidence type="ECO:0000313" key="10">
    <source>
        <dbReference type="EMBL" id="RGZ93715.1"/>
    </source>
</evidence>
<dbReference type="RefSeq" id="WP_118083930.1">
    <property type="nucleotide sequence ID" value="NZ_QSJS01000008.1"/>
</dbReference>
<reference evidence="12 13" key="1">
    <citation type="submission" date="2018-08" db="EMBL/GenBank/DDBJ databases">
        <title>A genome reference for cultivated species of the human gut microbiota.</title>
        <authorList>
            <person name="Zou Y."/>
            <person name="Xue W."/>
            <person name="Luo G."/>
        </authorList>
    </citation>
    <scope>NUCLEOTIDE SEQUENCE [LARGE SCALE GENOMIC DNA]</scope>
    <source>
        <strain evidence="11 13">AM30-13AC</strain>
        <strain evidence="10 12">AM47-6BH</strain>
    </source>
</reference>
<evidence type="ECO:0000256" key="4">
    <source>
        <dbReference type="ARBA" id="ARBA00022840"/>
    </source>
</evidence>
<dbReference type="EMBL" id="QSES01000009">
    <property type="protein sequence ID" value="RGZ93715.1"/>
    <property type="molecule type" value="Genomic_DNA"/>
</dbReference>
<evidence type="ECO:0000313" key="12">
    <source>
        <dbReference type="Proteomes" id="UP000283721"/>
    </source>
</evidence>
<evidence type="ECO:0000259" key="9">
    <source>
        <dbReference type="PROSITE" id="PS50929"/>
    </source>
</evidence>
<dbReference type="PROSITE" id="PS50929">
    <property type="entry name" value="ABC_TM1F"/>
    <property type="match status" value="1"/>
</dbReference>
<dbReference type="InterPro" id="IPR039421">
    <property type="entry name" value="Type_1_exporter"/>
</dbReference>
<dbReference type="GO" id="GO:0005886">
    <property type="term" value="C:plasma membrane"/>
    <property type="evidence" value="ECO:0007669"/>
    <property type="project" value="UniProtKB-SubCell"/>
</dbReference>
<dbReference type="GO" id="GO:0140359">
    <property type="term" value="F:ABC-type transporter activity"/>
    <property type="evidence" value="ECO:0007669"/>
    <property type="project" value="InterPro"/>
</dbReference>
<feature type="transmembrane region" description="Helical" evidence="7">
    <location>
        <begin position="270"/>
        <end position="291"/>
    </location>
</feature>
<evidence type="ECO:0000259" key="8">
    <source>
        <dbReference type="PROSITE" id="PS50893"/>
    </source>
</evidence>
<dbReference type="Gene3D" id="1.20.1560.10">
    <property type="entry name" value="ABC transporter type 1, transmembrane domain"/>
    <property type="match status" value="1"/>
</dbReference>
<dbReference type="Pfam" id="PF00005">
    <property type="entry name" value="ABC_tran"/>
    <property type="match status" value="1"/>
</dbReference>
<dbReference type="Gene3D" id="3.40.50.300">
    <property type="entry name" value="P-loop containing nucleotide triphosphate hydrolases"/>
    <property type="match status" value="1"/>
</dbReference>
<dbReference type="InterPro" id="IPR003439">
    <property type="entry name" value="ABC_transporter-like_ATP-bd"/>
</dbReference>
<comment type="subcellular location">
    <subcellularLocation>
        <location evidence="1">Cell membrane</location>
        <topology evidence="1">Multi-pass membrane protein</topology>
    </subcellularLocation>
</comment>
<protein>
    <submittedName>
        <fullName evidence="11">ABC transporter ATP-binding protein</fullName>
    </submittedName>
</protein>
<keyword evidence="3" id="KW-0547">Nucleotide-binding</keyword>
<dbReference type="SMART" id="SM00382">
    <property type="entry name" value="AAA"/>
    <property type="match status" value="1"/>
</dbReference>
<evidence type="ECO:0000256" key="7">
    <source>
        <dbReference type="SAM" id="Phobius"/>
    </source>
</evidence>
<dbReference type="SUPFAM" id="SSF90123">
    <property type="entry name" value="ABC transporter transmembrane region"/>
    <property type="match status" value="1"/>
</dbReference>
<organism evidence="11 13">
    <name type="scientific">Agathobacter rectalis</name>
    <dbReference type="NCBI Taxonomy" id="39491"/>
    <lineage>
        <taxon>Bacteria</taxon>
        <taxon>Bacillati</taxon>
        <taxon>Bacillota</taxon>
        <taxon>Clostridia</taxon>
        <taxon>Lachnospirales</taxon>
        <taxon>Lachnospiraceae</taxon>
        <taxon>Agathobacter</taxon>
    </lineage>
</organism>
<feature type="transmembrane region" description="Helical" evidence="7">
    <location>
        <begin position="53"/>
        <end position="74"/>
    </location>
</feature>
<keyword evidence="6 7" id="KW-0472">Membrane</keyword>
<dbReference type="SUPFAM" id="SSF52540">
    <property type="entry name" value="P-loop containing nucleoside triphosphate hydrolases"/>
    <property type="match status" value="1"/>
</dbReference>
<dbReference type="InterPro" id="IPR027417">
    <property type="entry name" value="P-loop_NTPase"/>
</dbReference>
<dbReference type="PANTHER" id="PTHR24221">
    <property type="entry name" value="ATP-BINDING CASSETTE SUB-FAMILY B"/>
    <property type="match status" value="1"/>
</dbReference>
<evidence type="ECO:0000256" key="6">
    <source>
        <dbReference type="ARBA" id="ARBA00023136"/>
    </source>
</evidence>
<feature type="domain" description="ABC transporter" evidence="8">
    <location>
        <begin position="329"/>
        <end position="543"/>
    </location>
</feature>
<evidence type="ECO:0000256" key="2">
    <source>
        <dbReference type="ARBA" id="ARBA00022692"/>
    </source>
</evidence>
<dbReference type="Pfam" id="PF00664">
    <property type="entry name" value="ABC_membrane"/>
    <property type="match status" value="1"/>
</dbReference>
<comment type="caution">
    <text evidence="11">The sequence shown here is derived from an EMBL/GenBank/DDBJ whole genome shotgun (WGS) entry which is preliminary data.</text>
</comment>
<dbReference type="PANTHER" id="PTHR24221:SF654">
    <property type="entry name" value="ATP-BINDING CASSETTE SUB-FAMILY B MEMBER 6"/>
    <property type="match status" value="1"/>
</dbReference>
<dbReference type="GO" id="GO:0034040">
    <property type="term" value="F:ATPase-coupled lipid transmembrane transporter activity"/>
    <property type="evidence" value="ECO:0007669"/>
    <property type="project" value="TreeGrafter"/>
</dbReference>
<gene>
    <name evidence="11" type="ORF">DW775_08080</name>
    <name evidence="10" type="ORF">DW967_06245</name>
</gene>
<feature type="domain" description="ABC transmembrane type-1" evidence="9">
    <location>
        <begin position="17"/>
        <end position="299"/>
    </location>
</feature>
<dbReference type="PROSITE" id="PS50893">
    <property type="entry name" value="ABC_TRANSPORTER_2"/>
    <property type="match status" value="1"/>
</dbReference>
<keyword evidence="2 7" id="KW-0812">Transmembrane</keyword>
<dbReference type="Proteomes" id="UP000283721">
    <property type="component" value="Unassembled WGS sequence"/>
</dbReference>
<dbReference type="GO" id="GO:0005524">
    <property type="term" value="F:ATP binding"/>
    <property type="evidence" value="ECO:0007669"/>
    <property type="project" value="UniProtKB-KW"/>
</dbReference>
<feature type="transmembrane region" description="Helical" evidence="7">
    <location>
        <begin position="121"/>
        <end position="144"/>
    </location>
</feature>
<keyword evidence="5 7" id="KW-1133">Transmembrane helix</keyword>
<feature type="transmembrane region" description="Helical" evidence="7">
    <location>
        <begin position="150"/>
        <end position="174"/>
    </location>
</feature>
<proteinExistence type="predicted"/>
<sequence>MNKYIFKNVKYIRNFLIVLGILSVIATITGIIIPYFNGVFVDVLIYTQDFNSIIKLTMLIITIGVVDVVFNYIYNLTYIKVLNKVVYRTKMQLIEHLRRVSYLRLSKLNPVYLNQRINIDVIAVFQFFIENYITCFMMVIVIILEGYMVFRVNVLIGGLVVLFVPVYVVIYLYLKRPLYEKNIYYKEEQNIFFHKINDQFALLKSIKINADFAKNNEAMDNSFRVFLKKTIDFNKVSFLFSSCDSVVSLLFRSIMYIIAGCEIIKKNLTVGEFTMINAYFSLLLTQIRYFFNLGKKYQDAKSSYDRIEELLHIPKESNGNQVVDQINEITLDDISFRYDLNSTMLLEKVSYKFEKGKIYGISGVNGVGKSTLINILIGIINEDVSGEVKYGSNKLQDMDMYEVRREHIAVMSQEFESGFDVTVSDLLCANYPGFGQDGIDKSLKQIGDLNLLFDNEMSLADLWRKRIKDLSGGEKQKVSLVWCFLKDADVLILDEPTANMDRKSIEVVKRILKDMVKEKIIIVVSHDKSLFEVCDKQIDLSSN</sequence>
<dbReference type="AlphaFoldDB" id="A0A414HYZ2"/>
<evidence type="ECO:0000313" key="13">
    <source>
        <dbReference type="Proteomes" id="UP000284835"/>
    </source>
</evidence>
<feature type="transmembrane region" description="Helical" evidence="7">
    <location>
        <begin position="12"/>
        <end position="33"/>
    </location>
</feature>
<evidence type="ECO:0000256" key="1">
    <source>
        <dbReference type="ARBA" id="ARBA00004651"/>
    </source>
</evidence>
<accession>A0A414HYZ2</accession>
<evidence type="ECO:0000313" key="11">
    <source>
        <dbReference type="EMBL" id="RHD94705.1"/>
    </source>
</evidence>
<evidence type="ECO:0000256" key="5">
    <source>
        <dbReference type="ARBA" id="ARBA00022989"/>
    </source>
</evidence>
<dbReference type="InterPro" id="IPR011527">
    <property type="entry name" value="ABC1_TM_dom"/>
</dbReference>
<feature type="transmembrane region" description="Helical" evidence="7">
    <location>
        <begin position="236"/>
        <end position="258"/>
    </location>
</feature>
<keyword evidence="4 11" id="KW-0067">ATP-binding</keyword>
<dbReference type="InterPro" id="IPR036640">
    <property type="entry name" value="ABC1_TM_sf"/>
</dbReference>
<dbReference type="Proteomes" id="UP000284835">
    <property type="component" value="Unassembled WGS sequence"/>
</dbReference>
<evidence type="ECO:0000256" key="3">
    <source>
        <dbReference type="ARBA" id="ARBA00022741"/>
    </source>
</evidence>